<evidence type="ECO:0000256" key="1">
    <source>
        <dbReference type="SAM" id="MobiDB-lite"/>
    </source>
</evidence>
<feature type="compositionally biased region" description="Low complexity" evidence="1">
    <location>
        <begin position="99"/>
        <end position="112"/>
    </location>
</feature>
<dbReference type="EMBL" id="AUZZ01001245">
    <property type="protein sequence ID" value="EQD65091.1"/>
    <property type="molecule type" value="Genomic_DNA"/>
</dbReference>
<gene>
    <name evidence="2" type="ORF">B2A_01736</name>
</gene>
<proteinExistence type="predicted"/>
<feature type="non-terminal residue" evidence="2">
    <location>
        <position position="1"/>
    </location>
</feature>
<feature type="non-terminal residue" evidence="2">
    <location>
        <position position="112"/>
    </location>
</feature>
<reference evidence="2" key="1">
    <citation type="submission" date="2013-08" db="EMBL/GenBank/DDBJ databases">
        <authorList>
            <person name="Mendez C."/>
            <person name="Richter M."/>
            <person name="Ferrer M."/>
            <person name="Sanchez J."/>
        </authorList>
    </citation>
    <scope>NUCLEOTIDE SEQUENCE</scope>
</reference>
<sequence length="112" mass="12132">ALAQDLKIPATIDGICGRYSGREGPTPGTLLTVWAINRVLYPESATQLERWVPTTDLPRLTGTPAEAFTKDAFLTCLDRVCWRGSRHGWPRRPDRAARRGAVPGVAGAPPAP</sequence>
<comment type="caution">
    <text evidence="2">The sequence shown here is derived from an EMBL/GenBank/DDBJ whole genome shotgun (WGS) entry which is preliminary data.</text>
</comment>
<name>T1AWW7_9ZZZZ</name>
<protein>
    <submittedName>
        <fullName evidence="2">Transposase</fullName>
    </submittedName>
</protein>
<evidence type="ECO:0000313" key="2">
    <source>
        <dbReference type="EMBL" id="EQD65091.1"/>
    </source>
</evidence>
<dbReference type="AlphaFoldDB" id="T1AWW7"/>
<accession>T1AWW7</accession>
<reference evidence="2" key="2">
    <citation type="journal article" date="2014" name="ISME J.">
        <title>Microbial stratification in low pH oxic and suboxic macroscopic growths along an acid mine drainage.</title>
        <authorList>
            <person name="Mendez-Garcia C."/>
            <person name="Mesa V."/>
            <person name="Sprenger R.R."/>
            <person name="Richter M."/>
            <person name="Diez M.S."/>
            <person name="Solano J."/>
            <person name="Bargiela R."/>
            <person name="Golyshina O.V."/>
            <person name="Manteca A."/>
            <person name="Ramos J.L."/>
            <person name="Gallego J.R."/>
            <person name="Llorente I."/>
            <person name="Martins Dos Santos V.A."/>
            <person name="Jensen O.N."/>
            <person name="Pelaez A.I."/>
            <person name="Sanchez J."/>
            <person name="Ferrer M."/>
        </authorList>
    </citation>
    <scope>NUCLEOTIDE SEQUENCE</scope>
</reference>
<feature type="region of interest" description="Disordered" evidence="1">
    <location>
        <begin position="86"/>
        <end position="112"/>
    </location>
</feature>
<organism evidence="2">
    <name type="scientific">mine drainage metagenome</name>
    <dbReference type="NCBI Taxonomy" id="410659"/>
    <lineage>
        <taxon>unclassified sequences</taxon>
        <taxon>metagenomes</taxon>
        <taxon>ecological metagenomes</taxon>
    </lineage>
</organism>